<dbReference type="SUPFAM" id="SSF56436">
    <property type="entry name" value="C-type lectin-like"/>
    <property type="match status" value="1"/>
</dbReference>
<dbReference type="Ensembl" id="ENSMODT00000039932.3">
    <property type="protein sequence ID" value="ENSMODP00000038332.3"/>
    <property type="gene ID" value="ENSMODG00000025543.3"/>
</dbReference>
<protein>
    <recommendedName>
        <fullName evidence="5">C-type lectin domain-containing protein</fullName>
    </recommendedName>
</protein>
<evidence type="ECO:0000313" key="6">
    <source>
        <dbReference type="Ensembl" id="ENSMODP00000038332.3"/>
    </source>
</evidence>
<keyword evidence="2" id="KW-0430">Lectin</keyword>
<evidence type="ECO:0000256" key="3">
    <source>
        <dbReference type="ARBA" id="ARBA00023157"/>
    </source>
</evidence>
<dbReference type="InterPro" id="IPR001304">
    <property type="entry name" value="C-type_lectin-like"/>
</dbReference>
<dbReference type="GeneTree" id="ENSGT00440000039859"/>
<dbReference type="InterPro" id="IPR016186">
    <property type="entry name" value="C-type_lectin-like/link_sf"/>
</dbReference>
<dbReference type="PROSITE" id="PS00615">
    <property type="entry name" value="C_TYPE_LECTIN_1"/>
    <property type="match status" value="1"/>
</dbReference>
<dbReference type="PRINTS" id="PR00770">
    <property type="entry name" value="EMAJORBASICP"/>
</dbReference>
<dbReference type="InterPro" id="IPR002352">
    <property type="entry name" value="Eosinophil_major_basic"/>
</dbReference>
<sequence>TCGWLHNKLIIESRTLAFFFSVQYSFHFSFSEHEPPELESEEETALTQELEIPEGEDEEENDEEKEADIAEENEDLCPKEEDVEYIQGTPGCKTCRFLVVRKARRFRRARHICRRCYKGHLVSIHSFQTNNRILCSVRGINRGQVWIGAKLKGWFCKRFRWIDGSSWTFSNWAAGQPGRGGGRCVALCTRGGHWRRAPCHRRLPFVCSV</sequence>
<dbReference type="GO" id="GO:0030246">
    <property type="term" value="F:carbohydrate binding"/>
    <property type="evidence" value="ECO:0007669"/>
    <property type="project" value="UniProtKB-KW"/>
</dbReference>
<name>F6UJ92_MONDO</name>
<reference evidence="6" key="2">
    <citation type="submission" date="2025-08" db="UniProtKB">
        <authorList>
            <consortium name="Ensembl"/>
        </authorList>
    </citation>
    <scope>IDENTIFICATION</scope>
</reference>
<evidence type="ECO:0000313" key="7">
    <source>
        <dbReference type="Proteomes" id="UP000002280"/>
    </source>
</evidence>
<dbReference type="STRING" id="13616.ENSMODP00000038332"/>
<dbReference type="PANTHER" id="PTHR22803">
    <property type="entry name" value="MANNOSE, PHOSPHOLIPASE, LECTIN RECEPTOR RELATED"/>
    <property type="match status" value="1"/>
</dbReference>
<dbReference type="Proteomes" id="UP000002280">
    <property type="component" value="Chromosome 5"/>
</dbReference>
<dbReference type="Pfam" id="PF00059">
    <property type="entry name" value="Lectin_C"/>
    <property type="match status" value="1"/>
</dbReference>
<evidence type="ECO:0000256" key="2">
    <source>
        <dbReference type="ARBA" id="ARBA00022734"/>
    </source>
</evidence>
<dbReference type="AlphaFoldDB" id="F6UJ92"/>
<dbReference type="InterPro" id="IPR018378">
    <property type="entry name" value="C-type_lectin_CS"/>
</dbReference>
<dbReference type="InterPro" id="IPR050111">
    <property type="entry name" value="C-type_lectin/snaclec_domain"/>
</dbReference>
<evidence type="ECO:0000256" key="4">
    <source>
        <dbReference type="SAM" id="MobiDB-lite"/>
    </source>
</evidence>
<proteinExistence type="predicted"/>
<dbReference type="eggNOG" id="KOG4297">
    <property type="taxonomic scope" value="Eukaryota"/>
</dbReference>
<keyword evidence="1" id="KW-0732">Signal</keyword>
<feature type="compositionally biased region" description="Acidic residues" evidence="4">
    <location>
        <begin position="51"/>
        <end position="73"/>
    </location>
</feature>
<feature type="region of interest" description="Disordered" evidence="4">
    <location>
        <begin position="34"/>
        <end position="73"/>
    </location>
</feature>
<dbReference type="FunFam" id="3.10.100.10:FF:000090">
    <property type="entry name" value="Proteoglycan 2, bone marrow"/>
    <property type="match status" value="1"/>
</dbReference>
<evidence type="ECO:0000259" key="5">
    <source>
        <dbReference type="PROSITE" id="PS50041"/>
    </source>
</evidence>
<dbReference type="Gene3D" id="3.10.100.10">
    <property type="entry name" value="Mannose-Binding Protein A, subunit A"/>
    <property type="match status" value="1"/>
</dbReference>
<dbReference type="SMART" id="SM00034">
    <property type="entry name" value="CLECT"/>
    <property type="match status" value="1"/>
</dbReference>
<reference evidence="6" key="3">
    <citation type="submission" date="2025-09" db="UniProtKB">
        <authorList>
            <consortium name="Ensembl"/>
        </authorList>
    </citation>
    <scope>IDENTIFICATION</scope>
</reference>
<dbReference type="OMA" id="WIGGKAR"/>
<accession>F6UJ92</accession>
<reference evidence="6 7" key="1">
    <citation type="journal article" date="2007" name="Nature">
        <title>Genome of the marsupial Monodelphis domestica reveals innovation in non-coding sequences.</title>
        <authorList>
            <person name="Mikkelsen T.S."/>
            <person name="Wakefield M.J."/>
            <person name="Aken B."/>
            <person name="Amemiya C.T."/>
            <person name="Chang J.L."/>
            <person name="Duke S."/>
            <person name="Garber M."/>
            <person name="Gentles A.J."/>
            <person name="Goodstadt L."/>
            <person name="Heger A."/>
            <person name="Jurka J."/>
            <person name="Kamal M."/>
            <person name="Mauceli E."/>
            <person name="Searle S.M."/>
            <person name="Sharpe T."/>
            <person name="Baker M.L."/>
            <person name="Batzer M.A."/>
            <person name="Benos P.V."/>
            <person name="Belov K."/>
            <person name="Clamp M."/>
            <person name="Cook A."/>
            <person name="Cuff J."/>
            <person name="Das R."/>
            <person name="Davidow L."/>
            <person name="Deakin J.E."/>
            <person name="Fazzari M.J."/>
            <person name="Glass J.L."/>
            <person name="Grabherr M."/>
            <person name="Greally J.M."/>
            <person name="Gu W."/>
            <person name="Hore T.A."/>
            <person name="Huttley G.A."/>
            <person name="Kleber M."/>
            <person name="Jirtle R.L."/>
            <person name="Koina E."/>
            <person name="Lee J.T."/>
            <person name="Mahony S."/>
            <person name="Marra M.A."/>
            <person name="Miller R.D."/>
            <person name="Nicholls R.D."/>
            <person name="Oda M."/>
            <person name="Papenfuss A.T."/>
            <person name="Parra Z.E."/>
            <person name="Pollock D.D."/>
            <person name="Ray D.A."/>
            <person name="Schein J.E."/>
            <person name="Speed T.P."/>
            <person name="Thompson K."/>
            <person name="VandeBerg J.L."/>
            <person name="Wade C.M."/>
            <person name="Walker J.A."/>
            <person name="Waters P.D."/>
            <person name="Webber C."/>
            <person name="Weidman J.R."/>
            <person name="Xie X."/>
            <person name="Zody M.C."/>
            <person name="Baldwin J."/>
            <person name="Abdouelleil A."/>
            <person name="Abdulkadir J."/>
            <person name="Abebe A."/>
            <person name="Abera B."/>
            <person name="Abreu J."/>
            <person name="Acer S.C."/>
            <person name="Aftuck L."/>
            <person name="Alexander A."/>
            <person name="An P."/>
            <person name="Anderson E."/>
            <person name="Anderson S."/>
            <person name="Arachi H."/>
            <person name="Azer M."/>
            <person name="Bachantsang P."/>
            <person name="Barry A."/>
            <person name="Bayul T."/>
            <person name="Berlin A."/>
            <person name="Bessette D."/>
            <person name="Bloom T."/>
            <person name="Bloom T."/>
            <person name="Boguslavskiy L."/>
            <person name="Bonnet C."/>
            <person name="Boukhgalter B."/>
            <person name="Bourzgui I."/>
            <person name="Brown A."/>
            <person name="Cahill P."/>
            <person name="Channer S."/>
            <person name="Cheshatsang Y."/>
            <person name="Chuda L."/>
            <person name="Citroen M."/>
            <person name="Collymore A."/>
            <person name="Cooke P."/>
            <person name="Costello M."/>
            <person name="D'Aco K."/>
            <person name="Daza R."/>
            <person name="De Haan G."/>
            <person name="DeGray S."/>
            <person name="DeMaso C."/>
            <person name="Dhargay N."/>
            <person name="Dooley K."/>
            <person name="Dooley E."/>
            <person name="Doricent M."/>
            <person name="Dorje P."/>
            <person name="Dorjee K."/>
            <person name="Dupes A."/>
            <person name="Elong R."/>
            <person name="Falk J."/>
            <person name="Farina A."/>
            <person name="Faro S."/>
            <person name="Ferguson D."/>
            <person name="Fisher S."/>
            <person name="Foley C.D."/>
            <person name="Franke A."/>
            <person name="Friedrich D."/>
            <person name="Gadbois L."/>
            <person name="Gearin G."/>
            <person name="Gearin C.R."/>
            <person name="Giannoukos G."/>
            <person name="Goode T."/>
            <person name="Graham J."/>
            <person name="Grandbois E."/>
            <person name="Grewal S."/>
            <person name="Gyaltsen K."/>
            <person name="Hafez N."/>
            <person name="Hagos B."/>
            <person name="Hall J."/>
            <person name="Henson C."/>
            <person name="Hollinger A."/>
            <person name="Honan T."/>
            <person name="Huard M.D."/>
            <person name="Hughes L."/>
            <person name="Hurhula B."/>
            <person name="Husby M.E."/>
            <person name="Kamat A."/>
            <person name="Kanga B."/>
            <person name="Kashin S."/>
            <person name="Khazanovich D."/>
            <person name="Kisner P."/>
            <person name="Lance K."/>
            <person name="Lara M."/>
            <person name="Lee W."/>
            <person name="Lennon N."/>
            <person name="Letendre F."/>
            <person name="LeVine R."/>
            <person name="Lipovsky A."/>
            <person name="Liu X."/>
            <person name="Liu J."/>
            <person name="Liu S."/>
            <person name="Lokyitsang T."/>
            <person name="Lokyitsang Y."/>
            <person name="Lubonja R."/>
            <person name="Lui A."/>
            <person name="MacDonald P."/>
            <person name="Magnisalis V."/>
            <person name="Maru K."/>
            <person name="Matthews C."/>
            <person name="McCusker W."/>
            <person name="McDonough S."/>
            <person name="Mehta T."/>
            <person name="Meldrim J."/>
            <person name="Meneus L."/>
            <person name="Mihai O."/>
            <person name="Mihalev A."/>
            <person name="Mihova T."/>
            <person name="Mittelman R."/>
            <person name="Mlenga V."/>
            <person name="Montmayeur A."/>
            <person name="Mulrain L."/>
            <person name="Navidi A."/>
            <person name="Naylor J."/>
            <person name="Negash T."/>
            <person name="Nguyen T."/>
            <person name="Nguyen N."/>
            <person name="Nicol R."/>
            <person name="Norbu C."/>
            <person name="Norbu N."/>
            <person name="Novod N."/>
            <person name="O'Neill B."/>
            <person name="Osman S."/>
            <person name="Markiewicz E."/>
            <person name="Oyono O.L."/>
            <person name="Patti C."/>
            <person name="Phunkhang P."/>
            <person name="Pierre F."/>
            <person name="Priest M."/>
            <person name="Raghuraman S."/>
            <person name="Rege F."/>
            <person name="Reyes R."/>
            <person name="Rise C."/>
            <person name="Rogov P."/>
            <person name="Ross K."/>
            <person name="Ryan E."/>
            <person name="Settipalli S."/>
            <person name="Shea T."/>
            <person name="Sherpa N."/>
            <person name="Shi L."/>
            <person name="Shih D."/>
            <person name="Sparrow T."/>
            <person name="Spaulding J."/>
            <person name="Stalker J."/>
            <person name="Stange-Thomann N."/>
            <person name="Stavropoulos S."/>
            <person name="Stone C."/>
            <person name="Strader C."/>
            <person name="Tesfaye S."/>
            <person name="Thomson T."/>
            <person name="Thoulutsang Y."/>
            <person name="Thoulutsang D."/>
            <person name="Topham K."/>
            <person name="Topping I."/>
            <person name="Tsamla T."/>
            <person name="Vassiliev H."/>
            <person name="Vo A."/>
            <person name="Wangchuk T."/>
            <person name="Wangdi T."/>
            <person name="Weiand M."/>
            <person name="Wilkinson J."/>
            <person name="Wilson A."/>
            <person name="Yadav S."/>
            <person name="Young G."/>
            <person name="Yu Q."/>
            <person name="Zembek L."/>
            <person name="Zhong D."/>
            <person name="Zimmer A."/>
            <person name="Zwirko Z."/>
            <person name="Jaffe D.B."/>
            <person name="Alvarez P."/>
            <person name="Brockman W."/>
            <person name="Butler J."/>
            <person name="Chin C."/>
            <person name="Gnerre S."/>
            <person name="MacCallum I."/>
            <person name="Graves J.A."/>
            <person name="Ponting C.P."/>
            <person name="Breen M."/>
            <person name="Samollow P.B."/>
            <person name="Lander E.S."/>
            <person name="Lindblad-Toh K."/>
        </authorList>
    </citation>
    <scope>NUCLEOTIDE SEQUENCE [LARGE SCALE GENOMIC DNA]</scope>
</reference>
<keyword evidence="7" id="KW-1185">Reference proteome</keyword>
<organism evidence="6 7">
    <name type="scientific">Monodelphis domestica</name>
    <name type="common">Gray short-tailed opossum</name>
    <dbReference type="NCBI Taxonomy" id="13616"/>
    <lineage>
        <taxon>Eukaryota</taxon>
        <taxon>Metazoa</taxon>
        <taxon>Chordata</taxon>
        <taxon>Craniata</taxon>
        <taxon>Vertebrata</taxon>
        <taxon>Euteleostomi</taxon>
        <taxon>Mammalia</taxon>
        <taxon>Metatheria</taxon>
        <taxon>Didelphimorphia</taxon>
        <taxon>Didelphidae</taxon>
        <taxon>Monodelphis</taxon>
    </lineage>
</organism>
<dbReference type="GO" id="GO:0006955">
    <property type="term" value="P:immune response"/>
    <property type="evidence" value="ECO:0007669"/>
    <property type="project" value="InterPro"/>
</dbReference>
<dbReference type="HOGENOM" id="CLU_107200_1_0_1"/>
<dbReference type="Bgee" id="ENSMODG00000025543">
    <property type="expression patterns" value="Expressed in blood and 3 other cell types or tissues"/>
</dbReference>
<feature type="domain" description="C-type lectin" evidence="5">
    <location>
        <begin position="95"/>
        <end position="208"/>
    </location>
</feature>
<dbReference type="PROSITE" id="PS50041">
    <property type="entry name" value="C_TYPE_LECTIN_2"/>
    <property type="match status" value="1"/>
</dbReference>
<dbReference type="MEROPS" id="I63.001"/>
<dbReference type="InterPro" id="IPR016187">
    <property type="entry name" value="CTDL_fold"/>
</dbReference>
<dbReference type="InParanoid" id="F6UJ92"/>
<evidence type="ECO:0000256" key="1">
    <source>
        <dbReference type="ARBA" id="ARBA00022729"/>
    </source>
</evidence>
<keyword evidence="3" id="KW-1015">Disulfide bond</keyword>